<proteinExistence type="predicted"/>
<feature type="region of interest" description="Disordered" evidence="1">
    <location>
        <begin position="334"/>
        <end position="394"/>
    </location>
</feature>
<protein>
    <submittedName>
        <fullName evidence="3">Uncharacterized protein</fullName>
    </submittedName>
</protein>
<keyword evidence="2" id="KW-0812">Transmembrane</keyword>
<feature type="transmembrane region" description="Helical" evidence="2">
    <location>
        <begin position="308"/>
        <end position="327"/>
    </location>
</feature>
<reference evidence="3 4" key="1">
    <citation type="submission" date="2019-02" db="EMBL/GenBank/DDBJ databases">
        <title>Deep-cultivation of Planctomycetes and their phenomic and genomic characterization uncovers novel biology.</title>
        <authorList>
            <person name="Wiegand S."/>
            <person name="Jogler M."/>
            <person name="Boedeker C."/>
            <person name="Pinto D."/>
            <person name="Vollmers J."/>
            <person name="Rivas-Marin E."/>
            <person name="Kohn T."/>
            <person name="Peeters S.H."/>
            <person name="Heuer A."/>
            <person name="Rast P."/>
            <person name="Oberbeckmann S."/>
            <person name="Bunk B."/>
            <person name="Jeske O."/>
            <person name="Meyerdierks A."/>
            <person name="Storesund J.E."/>
            <person name="Kallscheuer N."/>
            <person name="Luecker S."/>
            <person name="Lage O.M."/>
            <person name="Pohl T."/>
            <person name="Merkel B.J."/>
            <person name="Hornburger P."/>
            <person name="Mueller R.-W."/>
            <person name="Bruemmer F."/>
            <person name="Labrenz M."/>
            <person name="Spormann A.M."/>
            <person name="Op den Camp H."/>
            <person name="Overmann J."/>
            <person name="Amann R."/>
            <person name="Jetten M.S.M."/>
            <person name="Mascher T."/>
            <person name="Medema M.H."/>
            <person name="Devos D.P."/>
            <person name="Kaster A.-K."/>
            <person name="Ovreas L."/>
            <person name="Rohde M."/>
            <person name="Galperin M.Y."/>
            <person name="Jogler C."/>
        </authorList>
    </citation>
    <scope>NUCLEOTIDE SEQUENCE [LARGE SCALE GENOMIC DNA]</scope>
    <source>
        <strain evidence="3 4">Pan153</strain>
    </source>
</reference>
<name>A0A518FN50_9PLAN</name>
<keyword evidence="2" id="KW-0472">Membrane</keyword>
<dbReference type="AlphaFoldDB" id="A0A518FN50"/>
<evidence type="ECO:0000256" key="2">
    <source>
        <dbReference type="SAM" id="Phobius"/>
    </source>
</evidence>
<sequence>MYSNLNPYNSRTHSSMFITITVILSIAIPWNLIPRISYAQDAIHIEEINILKGEVLKNREMLQQLMMLQARNAMSADERKKQDDKLQEQIVNAKKQITDPTDSFGTDFSKYKEGPLKDFRKNLQKQVDTASSVQITAATSPEEVQKVIEAIENGKKLVLAARKDVIQQYQSLVSSLPDQFSEVLTKPVLKVNWLEKLGADKLRPILKSLDPSISPETLMSMTAEEIATKVYANFTNEGRLTPEVMSALGEKLVQEAIKENTGIDLGVSDVKRVVDAAKSVVDVHRSSADFAEFSVSLLTAAISTGNPYVIAAAAAIVALIALFKFVFGKGGGGGGDGPGSGKGTGSEGRNTGAGNPERQPGNDQVSQEGDVVLGSDGTFKPTGGDNTEVEANVGTTKDGDYTGFLIGDKLTVKTKDGKEHLVSDLSSVEDHSGNNAGIKGGSGIKLLEVSSNADGFKLETNGIEKNIKRVGKNWKLIEPTSKDSENGWQISGNTLSIFKGLDETHNISIVKIEKRDVSGKFSPAGLTSKSVKTVTRIEIDPTNKMNTKIYCTLDTGAKVYFVKKGDNWHVFDDDSGSNPTIQ</sequence>
<evidence type="ECO:0000313" key="4">
    <source>
        <dbReference type="Proteomes" id="UP000320839"/>
    </source>
</evidence>
<organism evidence="3 4">
    <name type="scientific">Gimesia panareensis</name>
    <dbReference type="NCBI Taxonomy" id="2527978"/>
    <lineage>
        <taxon>Bacteria</taxon>
        <taxon>Pseudomonadati</taxon>
        <taxon>Planctomycetota</taxon>
        <taxon>Planctomycetia</taxon>
        <taxon>Planctomycetales</taxon>
        <taxon>Planctomycetaceae</taxon>
        <taxon>Gimesia</taxon>
    </lineage>
</organism>
<feature type="transmembrane region" description="Helical" evidence="2">
    <location>
        <begin position="12"/>
        <end position="33"/>
    </location>
</feature>
<dbReference type="Proteomes" id="UP000320839">
    <property type="component" value="Chromosome"/>
</dbReference>
<feature type="compositionally biased region" description="Gly residues" evidence="1">
    <location>
        <begin position="334"/>
        <end position="346"/>
    </location>
</feature>
<keyword evidence="2" id="KW-1133">Transmembrane helix</keyword>
<dbReference type="EMBL" id="CP036317">
    <property type="protein sequence ID" value="QDV17771.1"/>
    <property type="molecule type" value="Genomic_DNA"/>
</dbReference>
<gene>
    <name evidence="3" type="ORF">Pan153_24260</name>
</gene>
<evidence type="ECO:0000256" key="1">
    <source>
        <dbReference type="SAM" id="MobiDB-lite"/>
    </source>
</evidence>
<dbReference type="RefSeq" id="WP_145455827.1">
    <property type="nucleotide sequence ID" value="NZ_CP036317.1"/>
</dbReference>
<evidence type="ECO:0000313" key="3">
    <source>
        <dbReference type="EMBL" id="QDV17771.1"/>
    </source>
</evidence>
<accession>A0A518FN50</accession>